<keyword evidence="1" id="KW-0812">Transmembrane</keyword>
<accession>A0A1I4RN41</accession>
<dbReference type="RefSeq" id="WP_093095487.1">
    <property type="nucleotide sequence ID" value="NZ_FOTQ01000008.1"/>
</dbReference>
<dbReference type="Pfam" id="PF14316">
    <property type="entry name" value="DUF4381"/>
    <property type="match status" value="1"/>
</dbReference>
<dbReference type="AlphaFoldDB" id="A0A1I4RN41"/>
<evidence type="ECO:0000256" key="1">
    <source>
        <dbReference type="SAM" id="Phobius"/>
    </source>
</evidence>
<evidence type="ECO:0000313" key="3">
    <source>
        <dbReference type="Proteomes" id="UP000199144"/>
    </source>
</evidence>
<keyword evidence="1" id="KW-0472">Membrane</keyword>
<evidence type="ECO:0000313" key="2">
    <source>
        <dbReference type="EMBL" id="SFM53632.1"/>
    </source>
</evidence>
<organism evidence="2 3">
    <name type="scientific">Shimia aestuarii</name>
    <dbReference type="NCBI Taxonomy" id="254406"/>
    <lineage>
        <taxon>Bacteria</taxon>
        <taxon>Pseudomonadati</taxon>
        <taxon>Pseudomonadota</taxon>
        <taxon>Alphaproteobacteria</taxon>
        <taxon>Rhodobacterales</taxon>
        <taxon>Roseobacteraceae</taxon>
    </lineage>
</organism>
<dbReference type="OrthoDB" id="283083at2"/>
<keyword evidence="3" id="KW-1185">Reference proteome</keyword>
<reference evidence="2 3" key="1">
    <citation type="submission" date="2016-10" db="EMBL/GenBank/DDBJ databases">
        <authorList>
            <person name="de Groot N.N."/>
        </authorList>
    </citation>
    <scope>NUCLEOTIDE SEQUENCE [LARGE SCALE GENOMIC DNA]</scope>
    <source>
        <strain evidence="2 3">DSM 15283</strain>
    </source>
</reference>
<protein>
    <recommendedName>
        <fullName evidence="4">DUF4381 domain-containing protein</fullName>
    </recommendedName>
</protein>
<proteinExistence type="predicted"/>
<evidence type="ECO:0008006" key="4">
    <source>
        <dbReference type="Google" id="ProtNLM"/>
    </source>
</evidence>
<sequence>MSETADTVEYVTLVDLINQLQEVPDPAPVSMVPQTQGWIVLAGFLLAALLLLLRAVLRRHRANAYRRAALAALRDAGDDPVAVSAILKRAALAAFPRAQVASLTGNGWLAFLEDTSQAAGFRDGPGQALADAAYSPNPQLVHGLNALACEWVRGHVVGGRA</sequence>
<dbReference type="InterPro" id="IPR025489">
    <property type="entry name" value="DUF4381"/>
</dbReference>
<dbReference type="EMBL" id="FOTQ01000008">
    <property type="protein sequence ID" value="SFM53632.1"/>
    <property type="molecule type" value="Genomic_DNA"/>
</dbReference>
<dbReference type="Proteomes" id="UP000199144">
    <property type="component" value="Unassembled WGS sequence"/>
</dbReference>
<dbReference type="STRING" id="254406.SAMN04488042_108147"/>
<keyword evidence="1" id="KW-1133">Transmembrane helix</keyword>
<feature type="transmembrane region" description="Helical" evidence="1">
    <location>
        <begin position="38"/>
        <end position="57"/>
    </location>
</feature>
<gene>
    <name evidence="2" type="ORF">SAMN04488042_108147</name>
</gene>
<name>A0A1I4RN41_9RHOB</name>